<sequence length="90" mass="10561">MRPTFMIICLFVIFSLLGVTLTASAYSLYNNNDGDFDWNHFDSIDHGLNARGVSRFWKRVPHRAFWKRGSNLIHENNIDKHDPMLDNNKH</sequence>
<evidence type="ECO:0000256" key="1">
    <source>
        <dbReference type="SAM" id="SignalP"/>
    </source>
</evidence>
<protein>
    <submittedName>
        <fullName evidence="2">Uncharacterized protein</fullName>
    </submittedName>
</protein>
<accession>A0A814N002</accession>
<name>A0A814N002_9BILA</name>
<evidence type="ECO:0000313" key="3">
    <source>
        <dbReference type="EMBL" id="CAF1336882.1"/>
    </source>
</evidence>
<dbReference type="EMBL" id="CAJNOK010021740">
    <property type="protein sequence ID" value="CAF1336882.1"/>
    <property type="molecule type" value="Genomic_DNA"/>
</dbReference>
<keyword evidence="1" id="KW-0732">Signal</keyword>
<keyword evidence="6" id="KW-1185">Reference proteome</keyword>
<dbReference type="Proteomes" id="UP000663829">
    <property type="component" value="Unassembled WGS sequence"/>
</dbReference>
<feature type="signal peptide" evidence="1">
    <location>
        <begin position="1"/>
        <end position="22"/>
    </location>
</feature>
<reference evidence="2" key="1">
    <citation type="submission" date="2021-02" db="EMBL/GenBank/DDBJ databases">
        <authorList>
            <person name="Nowell W R."/>
        </authorList>
    </citation>
    <scope>NUCLEOTIDE SEQUENCE</scope>
</reference>
<gene>
    <name evidence="2" type="ORF">GPM918_LOCUS17990</name>
    <name evidence="3" type="ORF">OVA965_LOCUS30155</name>
    <name evidence="4" type="ORF">SRO942_LOCUS17987</name>
    <name evidence="5" type="ORF">TMI583_LOCUS30950</name>
</gene>
<dbReference type="Proteomes" id="UP000682733">
    <property type="component" value="Unassembled WGS sequence"/>
</dbReference>
<evidence type="ECO:0000313" key="6">
    <source>
        <dbReference type="Proteomes" id="UP000663829"/>
    </source>
</evidence>
<evidence type="ECO:0000313" key="4">
    <source>
        <dbReference type="EMBL" id="CAF3851182.1"/>
    </source>
</evidence>
<dbReference type="EMBL" id="CAJNOQ010005085">
    <property type="protein sequence ID" value="CAF1085601.1"/>
    <property type="molecule type" value="Genomic_DNA"/>
</dbReference>
<dbReference type="OrthoDB" id="10017804at2759"/>
<organism evidence="2 6">
    <name type="scientific">Didymodactylos carnosus</name>
    <dbReference type="NCBI Taxonomy" id="1234261"/>
    <lineage>
        <taxon>Eukaryota</taxon>
        <taxon>Metazoa</taxon>
        <taxon>Spiralia</taxon>
        <taxon>Gnathifera</taxon>
        <taxon>Rotifera</taxon>
        <taxon>Eurotatoria</taxon>
        <taxon>Bdelloidea</taxon>
        <taxon>Philodinida</taxon>
        <taxon>Philodinidae</taxon>
        <taxon>Didymodactylos</taxon>
    </lineage>
</organism>
<proteinExistence type="predicted"/>
<evidence type="ECO:0000313" key="5">
    <source>
        <dbReference type="EMBL" id="CAF4148163.1"/>
    </source>
</evidence>
<dbReference type="Proteomes" id="UP000677228">
    <property type="component" value="Unassembled WGS sequence"/>
</dbReference>
<dbReference type="EMBL" id="CAJOBC010005085">
    <property type="protein sequence ID" value="CAF3851182.1"/>
    <property type="molecule type" value="Genomic_DNA"/>
</dbReference>
<evidence type="ECO:0000313" key="2">
    <source>
        <dbReference type="EMBL" id="CAF1085601.1"/>
    </source>
</evidence>
<dbReference type="Proteomes" id="UP000681722">
    <property type="component" value="Unassembled WGS sequence"/>
</dbReference>
<comment type="caution">
    <text evidence="2">The sequence shown here is derived from an EMBL/GenBank/DDBJ whole genome shotgun (WGS) entry which is preliminary data.</text>
</comment>
<dbReference type="EMBL" id="CAJOBA010043363">
    <property type="protein sequence ID" value="CAF4148163.1"/>
    <property type="molecule type" value="Genomic_DNA"/>
</dbReference>
<dbReference type="AlphaFoldDB" id="A0A814N002"/>
<feature type="chain" id="PRO_5036225376" evidence="1">
    <location>
        <begin position="23"/>
        <end position="90"/>
    </location>
</feature>